<dbReference type="PROSITE" id="PS51186">
    <property type="entry name" value="GNAT"/>
    <property type="match status" value="1"/>
</dbReference>
<keyword evidence="3" id="KW-1185">Reference proteome</keyword>
<evidence type="ECO:0000259" key="1">
    <source>
        <dbReference type="PROSITE" id="PS51186"/>
    </source>
</evidence>
<dbReference type="InterPro" id="IPR016181">
    <property type="entry name" value="Acyl_CoA_acyltransferase"/>
</dbReference>
<dbReference type="PANTHER" id="PTHR47237">
    <property type="entry name" value="SLL0310 PROTEIN"/>
    <property type="match status" value="1"/>
</dbReference>
<dbReference type="Gene3D" id="3.40.630.30">
    <property type="match status" value="1"/>
</dbReference>
<dbReference type="SUPFAM" id="SSF55729">
    <property type="entry name" value="Acyl-CoA N-acyltransferases (Nat)"/>
    <property type="match status" value="1"/>
</dbReference>
<comment type="caution">
    <text evidence="2">The sequence shown here is derived from an EMBL/GenBank/DDBJ whole genome shotgun (WGS) entry which is preliminary data.</text>
</comment>
<dbReference type="EMBL" id="BMAW01012064">
    <property type="protein sequence ID" value="GFT26830.1"/>
    <property type="molecule type" value="Genomic_DNA"/>
</dbReference>
<dbReference type="Pfam" id="PF00583">
    <property type="entry name" value="Acetyltransf_1"/>
    <property type="match status" value="1"/>
</dbReference>
<dbReference type="Proteomes" id="UP000887013">
    <property type="component" value="Unassembled WGS sequence"/>
</dbReference>
<dbReference type="OrthoDB" id="5771378at2759"/>
<dbReference type="InterPro" id="IPR052729">
    <property type="entry name" value="Acyl/Acetyltrans_Enzymes"/>
</dbReference>
<organism evidence="2 3">
    <name type="scientific">Nephila pilipes</name>
    <name type="common">Giant wood spider</name>
    <name type="synonym">Nephila maculata</name>
    <dbReference type="NCBI Taxonomy" id="299642"/>
    <lineage>
        <taxon>Eukaryota</taxon>
        <taxon>Metazoa</taxon>
        <taxon>Ecdysozoa</taxon>
        <taxon>Arthropoda</taxon>
        <taxon>Chelicerata</taxon>
        <taxon>Arachnida</taxon>
        <taxon>Araneae</taxon>
        <taxon>Araneomorphae</taxon>
        <taxon>Entelegynae</taxon>
        <taxon>Araneoidea</taxon>
        <taxon>Nephilidae</taxon>
        <taxon>Nephila</taxon>
    </lineage>
</organism>
<gene>
    <name evidence="2" type="primary">NCL1_44233</name>
    <name evidence="2" type="ORF">NPIL_391551</name>
</gene>
<reference evidence="2" key="1">
    <citation type="submission" date="2020-08" db="EMBL/GenBank/DDBJ databases">
        <title>Multicomponent nature underlies the extraordinary mechanical properties of spider dragline silk.</title>
        <authorList>
            <person name="Kono N."/>
            <person name="Nakamura H."/>
            <person name="Mori M."/>
            <person name="Yoshida Y."/>
            <person name="Ohtoshi R."/>
            <person name="Malay A.D."/>
            <person name="Moran D.A.P."/>
            <person name="Tomita M."/>
            <person name="Numata K."/>
            <person name="Arakawa K."/>
        </authorList>
    </citation>
    <scope>NUCLEOTIDE SEQUENCE</scope>
</reference>
<feature type="domain" description="N-acetyltransferase" evidence="1">
    <location>
        <begin position="20"/>
        <end position="154"/>
    </location>
</feature>
<dbReference type="Gene3D" id="3.40.630.90">
    <property type="match status" value="1"/>
</dbReference>
<protein>
    <submittedName>
        <fullName evidence="2">N-acetyltransferase domain-containing protein</fullName>
    </submittedName>
</protein>
<evidence type="ECO:0000313" key="3">
    <source>
        <dbReference type="Proteomes" id="UP000887013"/>
    </source>
</evidence>
<dbReference type="PANTHER" id="PTHR47237:SF1">
    <property type="entry name" value="SLL0310 PROTEIN"/>
    <property type="match status" value="1"/>
</dbReference>
<name>A0A8X6TK64_NEPPI</name>
<evidence type="ECO:0000313" key="2">
    <source>
        <dbReference type="EMBL" id="GFT26830.1"/>
    </source>
</evidence>
<proteinExistence type="predicted"/>
<dbReference type="Pfam" id="PF18014">
    <property type="entry name" value="Acetyltransf_18"/>
    <property type="match status" value="1"/>
</dbReference>
<sequence>MPVRSCKVVKRSGENGDAFFYVRSLRQEDVPQFMELRRELGIHDVGSCLQTWLTVDPQGVKVMETDSGELVGACGFLRNTDDLAFLGFYCIRSKFQGYGLGMDVYKDAVEHAGNANGALNAVPGKLELYRDKGGFPIVETEFKCVKNYTTDPVDPRNLSSVVPKGVSIEAVQDYHLPAMFDYDYSLVGFERKLALALNCQEKNSRTFVAMKNGACVGFGTIKTTCLGAGRVGPLYADDPAVAEVLLKMLVISLPNVKGLVMNTVSNNITAKKFLKKLGVPVKEELTRMYTKKKIDVDTKKVFALFDLNLTPF</sequence>
<accession>A0A8X6TK64</accession>
<dbReference type="AlphaFoldDB" id="A0A8X6TK64"/>
<dbReference type="InterPro" id="IPR041496">
    <property type="entry name" value="YitH/HolE_GNAT"/>
</dbReference>
<dbReference type="GO" id="GO:0016747">
    <property type="term" value="F:acyltransferase activity, transferring groups other than amino-acyl groups"/>
    <property type="evidence" value="ECO:0007669"/>
    <property type="project" value="InterPro"/>
</dbReference>
<dbReference type="InterPro" id="IPR000182">
    <property type="entry name" value="GNAT_dom"/>
</dbReference>